<proteinExistence type="predicted"/>
<keyword evidence="3" id="KW-1185">Reference proteome</keyword>
<gene>
    <name evidence="2" type="ORF">GPECTOR_645g758</name>
</gene>
<reference evidence="3" key="1">
    <citation type="journal article" date="2016" name="Nat. Commun.">
        <title>The Gonium pectorale genome demonstrates co-option of cell cycle regulation during the evolution of multicellularity.</title>
        <authorList>
            <person name="Hanschen E.R."/>
            <person name="Marriage T.N."/>
            <person name="Ferris P.J."/>
            <person name="Hamaji T."/>
            <person name="Toyoda A."/>
            <person name="Fujiyama A."/>
            <person name="Neme R."/>
            <person name="Noguchi H."/>
            <person name="Minakuchi Y."/>
            <person name="Suzuki M."/>
            <person name="Kawai-Toyooka H."/>
            <person name="Smith D.R."/>
            <person name="Sparks H."/>
            <person name="Anderson J."/>
            <person name="Bakaric R."/>
            <person name="Luria V."/>
            <person name="Karger A."/>
            <person name="Kirschner M.W."/>
            <person name="Durand P.M."/>
            <person name="Michod R.E."/>
            <person name="Nozaki H."/>
            <person name="Olson B.J."/>
        </authorList>
    </citation>
    <scope>NUCLEOTIDE SEQUENCE [LARGE SCALE GENOMIC DNA]</scope>
    <source>
        <strain evidence="3">NIES-2863</strain>
    </source>
</reference>
<protein>
    <submittedName>
        <fullName evidence="2">Uncharacterized protein</fullName>
    </submittedName>
</protein>
<accession>A0A150FU93</accession>
<organism evidence="2 3">
    <name type="scientific">Gonium pectorale</name>
    <name type="common">Green alga</name>
    <dbReference type="NCBI Taxonomy" id="33097"/>
    <lineage>
        <taxon>Eukaryota</taxon>
        <taxon>Viridiplantae</taxon>
        <taxon>Chlorophyta</taxon>
        <taxon>core chlorophytes</taxon>
        <taxon>Chlorophyceae</taxon>
        <taxon>CS clade</taxon>
        <taxon>Chlamydomonadales</taxon>
        <taxon>Volvocaceae</taxon>
        <taxon>Gonium</taxon>
    </lineage>
</organism>
<evidence type="ECO:0000313" key="3">
    <source>
        <dbReference type="Proteomes" id="UP000075714"/>
    </source>
</evidence>
<dbReference type="AlphaFoldDB" id="A0A150FU93"/>
<feature type="region of interest" description="Disordered" evidence="1">
    <location>
        <begin position="35"/>
        <end position="86"/>
    </location>
</feature>
<name>A0A150FU93_GONPE</name>
<dbReference type="Proteomes" id="UP000075714">
    <property type="component" value="Unassembled WGS sequence"/>
</dbReference>
<comment type="caution">
    <text evidence="2">The sequence shown here is derived from an EMBL/GenBank/DDBJ whole genome shotgun (WGS) entry which is preliminary data.</text>
</comment>
<sequence length="384" mass="41163">MEGVSTAAAAVNVADNRASAVRKTSATATKFGLTKPAVRSNPRDPYPAIKIIKPKSPTLAGTSDPASSFVAANDSPSPPKRARSADGPVVLKVPTVDVVTDLRPQADEPDVIGHKLDLLRDALQGSIAHDRQLSDLTLAELDDINSRLQSVESCVRRSFRGLSGAVAGAVLDRLGDVNKRIAVYRAGASAAREKEAEAKASQAKAEEAVRILTVQRDEAMGQADRYRLGLETANQHAQNMTRAAGFLSYGMRVLLGSVLEGLMSRESVDEVVAGLTGYRNYPLSIVEIRPAPFEHPYELMGAVVDRLEGWRRASQEALVITAPLVRPRPPVVAESYFRALVTHGAVAPGNLFLVPGELSVWSDRAGAALRDIQALLDKAREQPQ</sequence>
<evidence type="ECO:0000313" key="2">
    <source>
        <dbReference type="EMBL" id="KXZ41213.1"/>
    </source>
</evidence>
<evidence type="ECO:0000256" key="1">
    <source>
        <dbReference type="SAM" id="MobiDB-lite"/>
    </source>
</evidence>
<dbReference type="EMBL" id="LSYV01000642">
    <property type="protein sequence ID" value="KXZ41213.1"/>
    <property type="molecule type" value="Genomic_DNA"/>
</dbReference>